<dbReference type="Pfam" id="PF00072">
    <property type="entry name" value="Response_reg"/>
    <property type="match status" value="1"/>
</dbReference>
<comment type="caution">
    <text evidence="13">The sequence shown here is derived from an EMBL/GenBank/DDBJ whole genome shotgun (WGS) entry which is preliminary data.</text>
</comment>
<proteinExistence type="predicted"/>
<dbReference type="PANTHER" id="PTHR43065">
    <property type="entry name" value="SENSOR HISTIDINE KINASE"/>
    <property type="match status" value="1"/>
</dbReference>
<evidence type="ECO:0000256" key="9">
    <source>
        <dbReference type="PROSITE-ProRule" id="PRU00169"/>
    </source>
</evidence>
<dbReference type="Proteomes" id="UP000441586">
    <property type="component" value="Unassembled WGS sequence"/>
</dbReference>
<evidence type="ECO:0000313" key="13">
    <source>
        <dbReference type="EMBL" id="KAE9630386.1"/>
    </source>
</evidence>
<dbReference type="InterPro" id="IPR001610">
    <property type="entry name" value="PAC"/>
</dbReference>
<evidence type="ECO:0000256" key="5">
    <source>
        <dbReference type="ARBA" id="ARBA00022741"/>
    </source>
</evidence>
<keyword evidence="3 9" id="KW-0597">Phosphoprotein</keyword>
<dbReference type="NCBIfam" id="TIGR00229">
    <property type="entry name" value="sensory_box"/>
    <property type="match status" value="1"/>
</dbReference>
<dbReference type="Gene3D" id="3.40.50.2300">
    <property type="match status" value="1"/>
</dbReference>
<dbReference type="PROSITE" id="PS50109">
    <property type="entry name" value="HIS_KIN"/>
    <property type="match status" value="1"/>
</dbReference>
<dbReference type="InterPro" id="IPR036890">
    <property type="entry name" value="HATPase_C_sf"/>
</dbReference>
<dbReference type="InterPro" id="IPR013655">
    <property type="entry name" value="PAS_fold_3"/>
</dbReference>
<dbReference type="PRINTS" id="PR00344">
    <property type="entry name" value="BCTRLSENSOR"/>
</dbReference>
<dbReference type="Gene3D" id="3.30.565.10">
    <property type="entry name" value="Histidine kinase-like ATPase, C-terminal domain"/>
    <property type="match status" value="1"/>
</dbReference>
<dbReference type="PROSITE" id="PS50110">
    <property type="entry name" value="RESPONSE_REGULATORY"/>
    <property type="match status" value="1"/>
</dbReference>
<dbReference type="Pfam" id="PF00512">
    <property type="entry name" value="HisKA"/>
    <property type="match status" value="1"/>
</dbReference>
<dbReference type="SMART" id="SM00086">
    <property type="entry name" value="PAC"/>
    <property type="match status" value="2"/>
</dbReference>
<dbReference type="InterPro" id="IPR011006">
    <property type="entry name" value="CheY-like_superfamily"/>
</dbReference>
<gene>
    <name evidence="13" type="ORF">GP644_08260</name>
</gene>
<dbReference type="SUPFAM" id="SSF55785">
    <property type="entry name" value="PYP-like sensor domain (PAS domain)"/>
    <property type="match status" value="2"/>
</dbReference>
<feature type="domain" description="Histidine kinase" evidence="10">
    <location>
        <begin position="291"/>
        <end position="514"/>
    </location>
</feature>
<evidence type="ECO:0000256" key="7">
    <source>
        <dbReference type="ARBA" id="ARBA00022840"/>
    </source>
</evidence>
<reference evidence="13 14" key="1">
    <citation type="submission" date="2019-12" db="EMBL/GenBank/DDBJ databases">
        <authorList>
            <person name="Zhang Y.-J."/>
        </authorList>
    </citation>
    <scope>NUCLEOTIDE SEQUENCE [LARGE SCALE GENOMIC DNA]</scope>
    <source>
        <strain evidence="13 14">H18S-6</strain>
    </source>
</reference>
<dbReference type="InterPro" id="IPR035965">
    <property type="entry name" value="PAS-like_dom_sf"/>
</dbReference>
<dbReference type="SMART" id="SM00388">
    <property type="entry name" value="HisKA"/>
    <property type="match status" value="1"/>
</dbReference>
<dbReference type="SMART" id="SM00387">
    <property type="entry name" value="HATPase_c"/>
    <property type="match status" value="1"/>
</dbReference>
<dbReference type="PROSITE" id="PS50112">
    <property type="entry name" value="PAS"/>
    <property type="match status" value="1"/>
</dbReference>
<evidence type="ECO:0000256" key="8">
    <source>
        <dbReference type="ARBA" id="ARBA00023012"/>
    </source>
</evidence>
<organism evidence="13 14">
    <name type="scientific">Parasedimentitalea maritima</name>
    <dbReference type="NCBI Taxonomy" id="2578117"/>
    <lineage>
        <taxon>Bacteria</taxon>
        <taxon>Pseudomonadati</taxon>
        <taxon>Pseudomonadota</taxon>
        <taxon>Alphaproteobacteria</taxon>
        <taxon>Rhodobacterales</taxon>
        <taxon>Paracoccaceae</taxon>
        <taxon>Parasedimentitalea</taxon>
    </lineage>
</organism>
<dbReference type="Gene3D" id="1.10.287.130">
    <property type="match status" value="1"/>
</dbReference>
<dbReference type="EMBL" id="WSFO01000004">
    <property type="protein sequence ID" value="KAE9630386.1"/>
    <property type="molecule type" value="Genomic_DNA"/>
</dbReference>
<dbReference type="CDD" id="cd00082">
    <property type="entry name" value="HisKA"/>
    <property type="match status" value="1"/>
</dbReference>
<dbReference type="EC" id="2.7.13.3" evidence="2"/>
<dbReference type="GO" id="GO:0000155">
    <property type="term" value="F:phosphorelay sensor kinase activity"/>
    <property type="evidence" value="ECO:0007669"/>
    <property type="project" value="InterPro"/>
</dbReference>
<evidence type="ECO:0000256" key="2">
    <source>
        <dbReference type="ARBA" id="ARBA00012438"/>
    </source>
</evidence>
<dbReference type="InterPro" id="IPR005467">
    <property type="entry name" value="His_kinase_dom"/>
</dbReference>
<feature type="modified residue" description="4-aspartylphosphate" evidence="9">
    <location>
        <position position="586"/>
    </location>
</feature>
<evidence type="ECO:0000256" key="4">
    <source>
        <dbReference type="ARBA" id="ARBA00022679"/>
    </source>
</evidence>
<comment type="catalytic activity">
    <reaction evidence="1">
        <text>ATP + protein L-histidine = ADP + protein N-phospho-L-histidine.</text>
        <dbReference type="EC" id="2.7.13.3"/>
    </reaction>
</comment>
<dbReference type="SUPFAM" id="SSF47384">
    <property type="entry name" value="Homodimeric domain of signal transducing histidine kinase"/>
    <property type="match status" value="1"/>
</dbReference>
<dbReference type="GO" id="GO:0005524">
    <property type="term" value="F:ATP binding"/>
    <property type="evidence" value="ECO:0007669"/>
    <property type="project" value="UniProtKB-KW"/>
</dbReference>
<dbReference type="InterPro" id="IPR036097">
    <property type="entry name" value="HisK_dim/P_sf"/>
</dbReference>
<feature type="domain" description="PAS" evidence="12">
    <location>
        <begin position="30"/>
        <end position="102"/>
    </location>
</feature>
<keyword evidence="6" id="KW-0418">Kinase</keyword>
<dbReference type="InterPro" id="IPR003594">
    <property type="entry name" value="HATPase_dom"/>
</dbReference>
<name>A0A6A4RL03_9RHOB</name>
<sequence length="660" mass="73013">MSEQLHVLRRCDAVDQNQDDPVFQKITELVPQEFTKALTDAGIGLWLWDVKADQLDVSRGMVQLTGLKQLYRGSRLDVLRDLIHPEDVETIQASTRRLFEDGVPYETLCRMRHSSGHFVWANTYGSLVRDENGEPQKMIGIVRVMDELTRTKRDLLHAEEMARLGNWTVDLATDELIWSQGVYKILGYEPFSFQPTLEFARKLRAEEDRAMIEGLIDEAVEKSGAFEYRTRVPHTSGKEVHIKVNGAIETGITGAPVSYYGTMQNITAEIQRDEQIRQSQKLETIGKLTGGVAHDFNNLLAVILGSLELAQDDIEDSGVNELIQMAIQATMRGVELTGSMLSFARQAKLKPQILDLHSVVEQTNSWIARTLPENISIKTSLPTDLWPISADPGSTENALLNLILNARDAMAKGGELTIEAANVIIDSDFSFQRNDEVSPGQYVMLAISDTGEGIPANILKEIYEPFFTTKAPGAGSGLGLSMVQGFMHQSGGTVQVYSEPGVGTTFKLYFKALSSKIETPTIEAAKTKTANGAGFKILVAEDEKEVLEILLATLRQAGYAVTAARSGDEAREIFEADPSFDLLLTDIVMPGSLQGTTLAQLLRKQAEDLPVVFLSGYASEATVRRNEVRSEDIRLTKPVRRIELLEALEKTLASRVEPKL</sequence>
<dbReference type="InterPro" id="IPR003661">
    <property type="entry name" value="HisK_dim/P_dom"/>
</dbReference>
<evidence type="ECO:0000259" key="10">
    <source>
        <dbReference type="PROSITE" id="PS50109"/>
    </source>
</evidence>
<keyword evidence="7" id="KW-0067">ATP-binding</keyword>
<dbReference type="Gene3D" id="3.30.450.20">
    <property type="entry name" value="PAS domain"/>
    <property type="match status" value="2"/>
</dbReference>
<evidence type="ECO:0000259" key="12">
    <source>
        <dbReference type="PROSITE" id="PS50112"/>
    </source>
</evidence>
<dbReference type="CDD" id="cd00130">
    <property type="entry name" value="PAS"/>
    <property type="match status" value="1"/>
</dbReference>
<dbReference type="SUPFAM" id="SSF55874">
    <property type="entry name" value="ATPase domain of HSP90 chaperone/DNA topoisomerase II/histidine kinase"/>
    <property type="match status" value="1"/>
</dbReference>
<dbReference type="Pfam" id="PF02518">
    <property type="entry name" value="HATPase_c"/>
    <property type="match status" value="1"/>
</dbReference>
<keyword evidence="4" id="KW-0808">Transferase</keyword>
<keyword evidence="8" id="KW-0902">Two-component regulatory system</keyword>
<evidence type="ECO:0000259" key="11">
    <source>
        <dbReference type="PROSITE" id="PS50110"/>
    </source>
</evidence>
<keyword evidence="5" id="KW-0547">Nucleotide-binding</keyword>
<dbReference type="InterPro" id="IPR001789">
    <property type="entry name" value="Sig_transdc_resp-reg_receiver"/>
</dbReference>
<dbReference type="InterPro" id="IPR000014">
    <property type="entry name" value="PAS"/>
</dbReference>
<dbReference type="SUPFAM" id="SSF52172">
    <property type="entry name" value="CheY-like"/>
    <property type="match status" value="1"/>
</dbReference>
<dbReference type="Pfam" id="PF08447">
    <property type="entry name" value="PAS_3"/>
    <property type="match status" value="2"/>
</dbReference>
<evidence type="ECO:0000313" key="14">
    <source>
        <dbReference type="Proteomes" id="UP000441586"/>
    </source>
</evidence>
<protein>
    <recommendedName>
        <fullName evidence="2">histidine kinase</fullName>
        <ecNumber evidence="2">2.7.13.3</ecNumber>
    </recommendedName>
</protein>
<feature type="domain" description="Response regulatory" evidence="11">
    <location>
        <begin position="536"/>
        <end position="652"/>
    </location>
</feature>
<evidence type="ECO:0000256" key="6">
    <source>
        <dbReference type="ARBA" id="ARBA00022777"/>
    </source>
</evidence>
<accession>A0A6A4RL03</accession>
<dbReference type="InterPro" id="IPR004358">
    <property type="entry name" value="Sig_transdc_His_kin-like_C"/>
</dbReference>
<evidence type="ECO:0000256" key="3">
    <source>
        <dbReference type="ARBA" id="ARBA00022553"/>
    </source>
</evidence>
<dbReference type="AlphaFoldDB" id="A0A6A4RL03"/>
<evidence type="ECO:0000256" key="1">
    <source>
        <dbReference type="ARBA" id="ARBA00000085"/>
    </source>
</evidence>
<dbReference type="PANTHER" id="PTHR43065:SF46">
    <property type="entry name" value="C4-DICARBOXYLATE TRANSPORT SENSOR PROTEIN DCTB"/>
    <property type="match status" value="1"/>
</dbReference>
<dbReference type="SMART" id="SM00448">
    <property type="entry name" value="REC"/>
    <property type="match status" value="1"/>
</dbReference>